<evidence type="ECO:0000313" key="13">
    <source>
        <dbReference type="Proteomes" id="UP000593846"/>
    </source>
</evidence>
<gene>
    <name evidence="12" type="ORF">IM676_12505</name>
</gene>
<evidence type="ECO:0000256" key="6">
    <source>
        <dbReference type="ARBA" id="ARBA00022840"/>
    </source>
</evidence>
<dbReference type="PROSITE" id="PS50893">
    <property type="entry name" value="ABC_TRANSPORTER_2"/>
    <property type="match status" value="1"/>
</dbReference>
<dbReference type="InterPro" id="IPR036640">
    <property type="entry name" value="ABC1_TM_sf"/>
</dbReference>
<reference evidence="13" key="1">
    <citation type="submission" date="2020-10" db="EMBL/GenBank/DDBJ databases">
        <title>Genome-based taxonomic classification of the species Anabaenopsis elenkinii.</title>
        <authorList>
            <person name="Delbaje E."/>
            <person name="Andreote A.P.D."/>
            <person name="Pellegrinetti T.A."/>
            <person name="Cruz R.B."/>
            <person name="Branco L.H.Z."/>
            <person name="Fiore M.F."/>
        </authorList>
    </citation>
    <scope>NUCLEOTIDE SEQUENCE [LARGE SCALE GENOMIC DNA]</scope>
    <source>
        <strain evidence="13">CCIBt3563</strain>
    </source>
</reference>
<evidence type="ECO:0000256" key="4">
    <source>
        <dbReference type="ARBA" id="ARBA00022692"/>
    </source>
</evidence>
<dbReference type="InterPro" id="IPR003439">
    <property type="entry name" value="ABC_transporter-like_ATP-bd"/>
</dbReference>
<feature type="transmembrane region" description="Helical" evidence="9">
    <location>
        <begin position="282"/>
        <end position="300"/>
    </location>
</feature>
<feature type="transmembrane region" description="Helical" evidence="9">
    <location>
        <begin position="167"/>
        <end position="189"/>
    </location>
</feature>
<evidence type="ECO:0000259" key="11">
    <source>
        <dbReference type="PROSITE" id="PS50929"/>
    </source>
</evidence>
<dbReference type="SUPFAM" id="SSF90123">
    <property type="entry name" value="ABC transporter transmembrane region"/>
    <property type="match status" value="1"/>
</dbReference>
<sequence length="622" mass="67977">MSKNTGSKKRHKHSQTLIAELRQLWGYLNRRRRVQLGALLLLMLLSSVSEMVSVGAIFPFLGALTNAQMLLNAPHLQPVLNLLQIQTPTQLVRVLAVGFIVAAVLANGLRLLTLQARLRLAAAVGSDISSQVYYTTLRQPYSFHVQHNSSDLMQTVTGDTTLLTSNILIPLVAFLTDALVIPALMGTLLFIDGNIALWTGVILGGAYTVIYRTRQRLLKRNSKIIAESGQRKIKVVQEGIGGIRDVLLGHSQDFFERVYLRAEAALKQATATNLIISQSPRYLIEALAFSAIALLALSLGQNGDFSQAVPVLGSLALGAKRLLPALQEAFASVAKIQGSRAALTRVLVALERPIEPLLGTTVSRPLGLEQELRFEGVWFGYHQETPWVLRDFHLQIVAKTTVGFVGSTGSGKSTTADLILGLLQPNKGTIWVDGLPLQGERLRQWQQSIAHVPQQIFLSDGTIAENIAFGIPQDQIDFEQVRKAARLAQIDEFIEGLPAKYDTYVGERGIRLSGGQRQRIGIARALCRNASVIVFDEATSALDNATEKEVMAAIEGLSHQLTVILIAHRLSTVQRCDCIFQLDQGQVVAQGTYEELLANSGSFRTMALSGVDGEDNKFTIKI</sequence>
<evidence type="ECO:0000256" key="9">
    <source>
        <dbReference type="SAM" id="Phobius"/>
    </source>
</evidence>
<feature type="domain" description="ABC transmembrane type-1" evidence="11">
    <location>
        <begin position="76"/>
        <end position="338"/>
    </location>
</feature>
<evidence type="ECO:0000256" key="7">
    <source>
        <dbReference type="ARBA" id="ARBA00022989"/>
    </source>
</evidence>
<dbReference type="Proteomes" id="UP000593846">
    <property type="component" value="Chromosome"/>
</dbReference>
<dbReference type="InterPro" id="IPR003593">
    <property type="entry name" value="AAA+_ATPase"/>
</dbReference>
<dbReference type="RefSeq" id="WP_225880349.1">
    <property type="nucleotide sequence ID" value="NZ_CP063311.1"/>
</dbReference>
<keyword evidence="5" id="KW-0547">Nucleotide-binding</keyword>
<dbReference type="Pfam" id="PF00664">
    <property type="entry name" value="ABC_membrane"/>
    <property type="match status" value="1"/>
</dbReference>
<dbReference type="InterPro" id="IPR011527">
    <property type="entry name" value="ABC1_TM_dom"/>
</dbReference>
<feature type="transmembrane region" description="Helical" evidence="9">
    <location>
        <begin position="91"/>
        <end position="109"/>
    </location>
</feature>
<organism evidence="12 13">
    <name type="scientific">Anabaenopsis elenkinii CCIBt3563</name>
    <dbReference type="NCBI Taxonomy" id="2779889"/>
    <lineage>
        <taxon>Bacteria</taxon>
        <taxon>Bacillati</taxon>
        <taxon>Cyanobacteriota</taxon>
        <taxon>Cyanophyceae</taxon>
        <taxon>Nostocales</taxon>
        <taxon>Nodulariaceae</taxon>
        <taxon>Anabaenopsis</taxon>
    </lineage>
</organism>
<keyword evidence="13" id="KW-1185">Reference proteome</keyword>
<comment type="subcellular location">
    <subcellularLocation>
        <location evidence="1">Cell membrane</location>
        <topology evidence="1">Multi-pass membrane protein</topology>
    </subcellularLocation>
</comment>
<dbReference type="FunFam" id="3.40.50.300:FF:000221">
    <property type="entry name" value="Multidrug ABC transporter ATP-binding protein"/>
    <property type="match status" value="1"/>
</dbReference>
<dbReference type="GO" id="GO:0005886">
    <property type="term" value="C:plasma membrane"/>
    <property type="evidence" value="ECO:0007669"/>
    <property type="project" value="UniProtKB-SubCell"/>
</dbReference>
<dbReference type="SMART" id="SM00382">
    <property type="entry name" value="AAA"/>
    <property type="match status" value="1"/>
</dbReference>
<evidence type="ECO:0000256" key="2">
    <source>
        <dbReference type="ARBA" id="ARBA00022448"/>
    </source>
</evidence>
<feature type="domain" description="ABC transporter" evidence="10">
    <location>
        <begin position="372"/>
        <end position="609"/>
    </location>
</feature>
<proteinExistence type="predicted"/>
<dbReference type="AlphaFoldDB" id="A0A7U3NM69"/>
<dbReference type="PANTHER" id="PTHR24221:SF654">
    <property type="entry name" value="ATP-BINDING CASSETTE SUB-FAMILY B MEMBER 6"/>
    <property type="match status" value="1"/>
</dbReference>
<dbReference type="PROSITE" id="PS50929">
    <property type="entry name" value="ABC_TM1F"/>
    <property type="match status" value="1"/>
</dbReference>
<dbReference type="PANTHER" id="PTHR24221">
    <property type="entry name" value="ATP-BINDING CASSETTE SUB-FAMILY B"/>
    <property type="match status" value="1"/>
</dbReference>
<dbReference type="InterPro" id="IPR027417">
    <property type="entry name" value="P-loop_NTPase"/>
</dbReference>
<dbReference type="GO" id="GO:0034040">
    <property type="term" value="F:ATPase-coupled lipid transmembrane transporter activity"/>
    <property type="evidence" value="ECO:0007669"/>
    <property type="project" value="TreeGrafter"/>
</dbReference>
<dbReference type="GO" id="GO:0016887">
    <property type="term" value="F:ATP hydrolysis activity"/>
    <property type="evidence" value="ECO:0007669"/>
    <property type="project" value="InterPro"/>
</dbReference>
<keyword evidence="2" id="KW-0813">Transport</keyword>
<keyword evidence="7 9" id="KW-1133">Transmembrane helix</keyword>
<dbReference type="SUPFAM" id="SSF52540">
    <property type="entry name" value="P-loop containing nucleoside triphosphate hydrolases"/>
    <property type="match status" value="1"/>
</dbReference>
<dbReference type="InterPro" id="IPR017871">
    <property type="entry name" value="ABC_transporter-like_CS"/>
</dbReference>
<evidence type="ECO:0000256" key="8">
    <source>
        <dbReference type="ARBA" id="ARBA00023136"/>
    </source>
</evidence>
<accession>A0A7U3NM69</accession>
<dbReference type="PROSITE" id="PS00211">
    <property type="entry name" value="ABC_TRANSPORTER_1"/>
    <property type="match status" value="1"/>
</dbReference>
<evidence type="ECO:0000313" key="12">
    <source>
        <dbReference type="EMBL" id="QOV21566.1"/>
    </source>
</evidence>
<dbReference type="EMBL" id="CP063311">
    <property type="protein sequence ID" value="QOV21566.1"/>
    <property type="molecule type" value="Genomic_DNA"/>
</dbReference>
<keyword evidence="8 9" id="KW-0472">Membrane</keyword>
<dbReference type="GO" id="GO:0140359">
    <property type="term" value="F:ABC-type transporter activity"/>
    <property type="evidence" value="ECO:0007669"/>
    <property type="project" value="InterPro"/>
</dbReference>
<name>A0A7U3NM69_9CYAN</name>
<protein>
    <submittedName>
        <fullName evidence="12">ABC transporter ATP-binding protein</fullName>
    </submittedName>
</protein>
<evidence type="ECO:0000256" key="1">
    <source>
        <dbReference type="ARBA" id="ARBA00004651"/>
    </source>
</evidence>
<dbReference type="GO" id="GO:0005524">
    <property type="term" value="F:ATP binding"/>
    <property type="evidence" value="ECO:0007669"/>
    <property type="project" value="UniProtKB-KW"/>
</dbReference>
<dbReference type="Gene3D" id="1.20.1560.10">
    <property type="entry name" value="ABC transporter type 1, transmembrane domain"/>
    <property type="match status" value="1"/>
</dbReference>
<dbReference type="InterPro" id="IPR039421">
    <property type="entry name" value="Type_1_exporter"/>
</dbReference>
<feature type="transmembrane region" description="Helical" evidence="9">
    <location>
        <begin position="38"/>
        <end position="61"/>
    </location>
</feature>
<dbReference type="Pfam" id="PF00005">
    <property type="entry name" value="ABC_tran"/>
    <property type="match status" value="1"/>
</dbReference>
<keyword evidence="4 9" id="KW-0812">Transmembrane</keyword>
<evidence type="ECO:0000256" key="3">
    <source>
        <dbReference type="ARBA" id="ARBA00022475"/>
    </source>
</evidence>
<keyword evidence="6 12" id="KW-0067">ATP-binding</keyword>
<evidence type="ECO:0000256" key="5">
    <source>
        <dbReference type="ARBA" id="ARBA00022741"/>
    </source>
</evidence>
<evidence type="ECO:0000259" key="10">
    <source>
        <dbReference type="PROSITE" id="PS50893"/>
    </source>
</evidence>
<dbReference type="Gene3D" id="3.40.50.300">
    <property type="entry name" value="P-loop containing nucleotide triphosphate hydrolases"/>
    <property type="match status" value="1"/>
</dbReference>
<keyword evidence="3" id="KW-1003">Cell membrane</keyword>
<dbReference type="KEGG" id="aee:IM676_12505"/>
<feature type="transmembrane region" description="Helical" evidence="9">
    <location>
        <begin position="195"/>
        <end position="213"/>
    </location>
</feature>